<keyword evidence="3" id="KW-1185">Reference proteome</keyword>
<dbReference type="OrthoDB" id="5878625at2"/>
<organism evidence="2 3">
    <name type="scientific">Dielma fastidiosa</name>
    <dbReference type="NCBI Taxonomy" id="1034346"/>
    <lineage>
        <taxon>Bacteria</taxon>
        <taxon>Bacillati</taxon>
        <taxon>Bacillota</taxon>
        <taxon>Erysipelotrichia</taxon>
        <taxon>Erysipelotrichales</taxon>
        <taxon>Erysipelotrichaceae</taxon>
        <taxon>Dielma</taxon>
    </lineage>
</organism>
<dbReference type="InterPro" id="IPR048844">
    <property type="entry name" value="LpdD_chaperone-like"/>
</dbReference>
<name>A0A318KMT0_9FIRM</name>
<protein>
    <recommendedName>
        <fullName evidence="1">Prenylated flavin chaperone LpdD-like domain-containing protein</fullName>
    </recommendedName>
</protein>
<comment type="caution">
    <text evidence="2">The sequence shown here is derived from an EMBL/GenBank/DDBJ whole genome shotgun (WGS) entry which is preliminary data.</text>
</comment>
<evidence type="ECO:0000313" key="3">
    <source>
        <dbReference type="Proteomes" id="UP000247612"/>
    </source>
</evidence>
<dbReference type="Pfam" id="PF21758">
    <property type="entry name" value="PAC_bac"/>
    <property type="match status" value="1"/>
</dbReference>
<sequence>MKWFNEKNGIKLECIAVKMGKDLSLILTGGEAHLGSTALAIPRLSLNGGKLSATASILNVTGHKDGVLAEHYASTAAAQLGCRCVCSCGIHIEQATSQQLEEIQKLADELLNQVLTDLSVS</sequence>
<evidence type="ECO:0000313" key="2">
    <source>
        <dbReference type="EMBL" id="PXX77762.1"/>
    </source>
</evidence>
<dbReference type="RefSeq" id="WP_022938957.1">
    <property type="nucleotide sequence ID" value="NZ_CABKRQ010000007.1"/>
</dbReference>
<dbReference type="Proteomes" id="UP000247612">
    <property type="component" value="Unassembled WGS sequence"/>
</dbReference>
<proteinExistence type="predicted"/>
<reference evidence="2 3" key="1">
    <citation type="submission" date="2018-05" db="EMBL/GenBank/DDBJ databases">
        <title>Genomic Encyclopedia of Type Strains, Phase IV (KMG-IV): sequencing the most valuable type-strain genomes for metagenomic binning, comparative biology and taxonomic classification.</title>
        <authorList>
            <person name="Goeker M."/>
        </authorList>
    </citation>
    <scope>NUCLEOTIDE SEQUENCE [LARGE SCALE GENOMIC DNA]</scope>
    <source>
        <strain evidence="2 3">JC118</strain>
    </source>
</reference>
<gene>
    <name evidence="2" type="ORF">DES51_10913</name>
</gene>
<feature type="domain" description="Prenylated flavin chaperone LpdD-like" evidence="1">
    <location>
        <begin position="7"/>
        <end position="118"/>
    </location>
</feature>
<accession>A0A318KMT0</accession>
<evidence type="ECO:0000259" key="1">
    <source>
        <dbReference type="Pfam" id="PF21758"/>
    </source>
</evidence>
<dbReference type="STRING" id="1034346.GCA_000313565_02674"/>
<dbReference type="AlphaFoldDB" id="A0A318KMT0"/>
<dbReference type="EMBL" id="QJKH01000009">
    <property type="protein sequence ID" value="PXX77762.1"/>
    <property type="molecule type" value="Genomic_DNA"/>
</dbReference>